<proteinExistence type="predicted"/>
<gene>
    <name evidence="1" type="ORF">LE_TR8407_c0_g1_i1_g.28743</name>
</gene>
<dbReference type="EMBL" id="GEVL01001285">
    <property type="protein sequence ID" value="JAU76056.1"/>
    <property type="molecule type" value="Transcribed_RNA"/>
</dbReference>
<evidence type="ECO:0000313" key="1">
    <source>
        <dbReference type="EMBL" id="JAU76056.1"/>
    </source>
</evidence>
<organism evidence="1">
    <name type="scientific">Noccaea caerulescens</name>
    <name type="common">Alpine penny-cress</name>
    <name type="synonym">Thlaspi caerulescens</name>
    <dbReference type="NCBI Taxonomy" id="107243"/>
    <lineage>
        <taxon>Eukaryota</taxon>
        <taxon>Viridiplantae</taxon>
        <taxon>Streptophyta</taxon>
        <taxon>Embryophyta</taxon>
        <taxon>Tracheophyta</taxon>
        <taxon>Spermatophyta</taxon>
        <taxon>Magnoliopsida</taxon>
        <taxon>eudicotyledons</taxon>
        <taxon>Gunneridae</taxon>
        <taxon>Pentapetalae</taxon>
        <taxon>rosids</taxon>
        <taxon>malvids</taxon>
        <taxon>Brassicales</taxon>
        <taxon>Brassicaceae</taxon>
        <taxon>Coluteocarpeae</taxon>
        <taxon>Noccaea</taxon>
    </lineage>
</organism>
<sequence>MINPVLLSEPVVLWKSGFNHRLFPVPIPVLERQGFVEEAGRLGSYWSISCWMGWPCLDKCLPQKRALVQSRQIVEGD</sequence>
<name>A0A1J3I9I7_NOCCA</name>
<dbReference type="AlphaFoldDB" id="A0A1J3I9I7"/>
<reference evidence="1" key="1">
    <citation type="submission" date="2016-07" db="EMBL/GenBank/DDBJ databases">
        <title>De novo transcriptome assembly of four accessions of the metal hyperaccumulator plant Noccaea caerulescens.</title>
        <authorList>
            <person name="Blande D."/>
            <person name="Halimaa P."/>
            <person name="Tervahauta A.I."/>
            <person name="Aarts M.G."/>
            <person name="Karenlampi S.O."/>
        </authorList>
    </citation>
    <scope>NUCLEOTIDE SEQUENCE</scope>
</reference>
<accession>A0A1J3I9I7</accession>
<protein>
    <submittedName>
        <fullName evidence="1">Uncharacterized protein</fullName>
    </submittedName>
</protein>